<evidence type="ECO:0000313" key="1">
    <source>
        <dbReference type="EMBL" id="QIT19090.1"/>
    </source>
</evidence>
<dbReference type="EMBL" id="CP049806">
    <property type="protein sequence ID" value="QIT19090.1"/>
    <property type="molecule type" value="Genomic_DNA"/>
</dbReference>
<proteinExistence type="predicted"/>
<evidence type="ECO:0000313" key="2">
    <source>
        <dbReference type="Proteomes" id="UP000501692"/>
    </source>
</evidence>
<dbReference type="RefSeq" id="WP_078220160.1">
    <property type="nucleotide sequence ID" value="NZ_CP017938.1"/>
</dbReference>
<dbReference type="Proteomes" id="UP000501692">
    <property type="component" value="Chromosome"/>
</dbReference>
<protein>
    <submittedName>
        <fullName evidence="1">Uncharacterized protein</fullName>
    </submittedName>
</protein>
<gene>
    <name evidence="1" type="ORF">G8E09_16025</name>
</gene>
<sequence length="176" mass="20556">MVRKVSFSEQEITLDAIANYHADVQAGLFEFFNGNSEKLKQRYSLERKDKALNDALSELDLSSSMNVLAAVEALIRIDYLNRVYQKKRDQLSRKMRALHDEKANKARLEDDLIQLWRSEVAVKRVLLDDLTGAFKYRHWLAHGRYWSAKLGRKYSFESVFEIAQEFSAVLEAHQRD</sequence>
<reference evidence="1 2" key="1">
    <citation type="submission" date="2020-03" db="EMBL/GenBank/DDBJ databases">
        <authorList>
            <person name="Zhang L."/>
            <person name="Han X."/>
            <person name="Chen Y."/>
            <person name="Yu Y."/>
        </authorList>
    </citation>
    <scope>NUCLEOTIDE SEQUENCE [LARGE SCALE GENOMIC DNA]</scope>
    <source>
        <strain evidence="1 2">A1254</strain>
    </source>
</reference>
<organism evidence="1 2">
    <name type="scientific">Acinetobacter pittii</name>
    <name type="common">Acinetobacter genomosp. 3</name>
    <dbReference type="NCBI Taxonomy" id="48296"/>
    <lineage>
        <taxon>Bacteria</taxon>
        <taxon>Pseudomonadati</taxon>
        <taxon>Pseudomonadota</taxon>
        <taxon>Gammaproteobacteria</taxon>
        <taxon>Moraxellales</taxon>
        <taxon>Moraxellaceae</taxon>
        <taxon>Acinetobacter</taxon>
        <taxon>Acinetobacter calcoaceticus/baumannii complex</taxon>
    </lineage>
</organism>
<accession>A0A1S8XD88</accession>
<name>A0A1S8XD88_ACIPI</name>
<dbReference type="AlphaFoldDB" id="A0A1S8XD88"/>